<accession>A0A1Y2CYA0</accession>
<feature type="region of interest" description="Disordered" evidence="1">
    <location>
        <begin position="102"/>
        <end position="213"/>
    </location>
</feature>
<feature type="region of interest" description="Disordered" evidence="1">
    <location>
        <begin position="50"/>
        <end position="79"/>
    </location>
</feature>
<name>A0A1Y2CYA0_9FUNG</name>
<keyword evidence="3" id="KW-1185">Reference proteome</keyword>
<gene>
    <name evidence="2" type="ORF">BCR33DRAFT_846141</name>
</gene>
<protein>
    <submittedName>
        <fullName evidence="2">Uncharacterized protein</fullName>
    </submittedName>
</protein>
<sequence>MHRERTYSINTSRNEALKAIDVVLAYWDQEYFSLATAETNFTPFLHAPNTREQSARASRQGTAARSSVTQPPATGRASVAKQQAMIRTLPLSIKREPFAGTTRTSIAQHPQQSTTRTSVAHTSARTSIAAKQPALTEATEESIPATVQEEEAVIEPETVVEELLSETDDRVEAAESQETAISNEDAVSKEEQNETEAEPVPETESSESHDQQAISDLEAQASTIETVPQTTEVNSNVEAEAEASKPLESESAAELQEPVANQAAKVPESPPKQVYTPVPRTPLNQFDYTYRAGKGGKGWWKYLTRHRGTDPDQNKAQYQTLWFTPTPRAPIPRATAGVWFIYEKHDPPIPASSSSGKISKSNLFPNGLNQIATLHYRYEHSHMTHTIEVPSVLEYLPLVLVEHDPDATAARLSAPLTVSHGVETHKFLKPLKPVPAPAAALEIDPETGDLVQIKVNGNGVPLEVIKELGRTENYPVLTAREVIMRHHLLPENIAKIPAEDEKYYADVLAKHLAEDEERKVVVEGRKQQRYSSV</sequence>
<comment type="caution">
    <text evidence="2">The sequence shown here is derived from an EMBL/GenBank/DDBJ whole genome shotgun (WGS) entry which is preliminary data.</text>
</comment>
<feature type="compositionally biased region" description="Acidic residues" evidence="1">
    <location>
        <begin position="148"/>
        <end position="166"/>
    </location>
</feature>
<feature type="compositionally biased region" description="Polar residues" evidence="1">
    <location>
        <begin position="50"/>
        <end position="72"/>
    </location>
</feature>
<evidence type="ECO:0000313" key="2">
    <source>
        <dbReference type="EMBL" id="ORY51315.1"/>
    </source>
</evidence>
<dbReference type="AlphaFoldDB" id="A0A1Y2CYA0"/>
<feature type="compositionally biased region" description="Polar residues" evidence="1">
    <location>
        <begin position="102"/>
        <end position="126"/>
    </location>
</feature>
<feature type="compositionally biased region" description="Acidic residues" evidence="1">
    <location>
        <begin position="193"/>
        <end position="205"/>
    </location>
</feature>
<feature type="region of interest" description="Disordered" evidence="1">
    <location>
        <begin position="225"/>
        <end position="278"/>
    </location>
</feature>
<reference evidence="2 3" key="1">
    <citation type="submission" date="2016-07" db="EMBL/GenBank/DDBJ databases">
        <title>Pervasive Adenine N6-methylation of Active Genes in Fungi.</title>
        <authorList>
            <consortium name="DOE Joint Genome Institute"/>
            <person name="Mondo S.J."/>
            <person name="Dannebaum R.O."/>
            <person name="Kuo R.C."/>
            <person name="Labutti K."/>
            <person name="Haridas S."/>
            <person name="Kuo A."/>
            <person name="Salamov A."/>
            <person name="Ahrendt S.R."/>
            <person name="Lipzen A."/>
            <person name="Sullivan W."/>
            <person name="Andreopoulos W.B."/>
            <person name="Clum A."/>
            <person name="Lindquist E."/>
            <person name="Daum C."/>
            <person name="Ramamoorthy G.K."/>
            <person name="Gryganskyi A."/>
            <person name="Culley D."/>
            <person name="Magnuson J.K."/>
            <person name="James T.Y."/>
            <person name="O'Malley M.A."/>
            <person name="Stajich J.E."/>
            <person name="Spatafora J.W."/>
            <person name="Visel A."/>
            <person name="Grigoriev I.V."/>
        </authorList>
    </citation>
    <scope>NUCLEOTIDE SEQUENCE [LARGE SCALE GENOMIC DNA]</scope>
    <source>
        <strain evidence="2 3">JEL800</strain>
    </source>
</reference>
<dbReference type="EMBL" id="MCGO01000005">
    <property type="protein sequence ID" value="ORY51315.1"/>
    <property type="molecule type" value="Genomic_DNA"/>
</dbReference>
<evidence type="ECO:0000256" key="1">
    <source>
        <dbReference type="SAM" id="MobiDB-lite"/>
    </source>
</evidence>
<organism evidence="2 3">
    <name type="scientific">Rhizoclosmatium globosum</name>
    <dbReference type="NCBI Taxonomy" id="329046"/>
    <lineage>
        <taxon>Eukaryota</taxon>
        <taxon>Fungi</taxon>
        <taxon>Fungi incertae sedis</taxon>
        <taxon>Chytridiomycota</taxon>
        <taxon>Chytridiomycota incertae sedis</taxon>
        <taxon>Chytridiomycetes</taxon>
        <taxon>Chytridiales</taxon>
        <taxon>Chytriomycetaceae</taxon>
        <taxon>Rhizoclosmatium</taxon>
    </lineage>
</organism>
<dbReference type="Proteomes" id="UP000193642">
    <property type="component" value="Unassembled WGS sequence"/>
</dbReference>
<evidence type="ECO:0000313" key="3">
    <source>
        <dbReference type="Proteomes" id="UP000193642"/>
    </source>
</evidence>
<proteinExistence type="predicted"/>
<dbReference type="OrthoDB" id="2148342at2759"/>